<dbReference type="STRING" id="463025.BAU08_22475"/>
<dbReference type="GO" id="GO:0016787">
    <property type="term" value="F:hydrolase activity"/>
    <property type="evidence" value="ECO:0007669"/>
    <property type="project" value="UniProtKB-KW"/>
</dbReference>
<dbReference type="PANTHER" id="PTHR35563">
    <property type="entry name" value="BARREL METAL-DEPENDENT HYDROLASE, PUTATIVE (AFU_ORTHOLOGUE AFUA_1G16240)-RELATED"/>
    <property type="match status" value="1"/>
</dbReference>
<reference evidence="2 3" key="1">
    <citation type="submission" date="2016-06" db="EMBL/GenBank/DDBJ databases">
        <title>Complete genome sequences of Bordetella bronchialis and Bordetella flabilis.</title>
        <authorList>
            <person name="LiPuma J.J."/>
            <person name="Spilker T."/>
        </authorList>
    </citation>
    <scope>NUCLEOTIDE SEQUENCE [LARGE SCALE GENOMIC DNA]</scope>
    <source>
        <strain evidence="2 3">AU17976</strain>
    </source>
</reference>
<feature type="domain" description="Amidohydrolase-related" evidence="1">
    <location>
        <begin position="13"/>
        <end position="276"/>
    </location>
</feature>
<dbReference type="Proteomes" id="UP000092213">
    <property type="component" value="Chromosome"/>
</dbReference>
<evidence type="ECO:0000259" key="1">
    <source>
        <dbReference type="Pfam" id="PF04909"/>
    </source>
</evidence>
<evidence type="ECO:0000313" key="3">
    <source>
        <dbReference type="Proteomes" id="UP000092213"/>
    </source>
</evidence>
<dbReference type="PANTHER" id="PTHR35563:SF2">
    <property type="entry name" value="BARREL METAL-DEPENDENT HYDROLASE, PUTATIVE (AFU_ORTHOLOGUE AFUA_1G16240)-RELATED"/>
    <property type="match status" value="1"/>
</dbReference>
<keyword evidence="2" id="KW-0378">Hydrolase</keyword>
<dbReference type="InterPro" id="IPR006680">
    <property type="entry name" value="Amidohydro-rel"/>
</dbReference>
<accession>A0A193G2T7</accession>
<sequence length="276" mass="30148">MKTPSLKAPAGACDCHIHVYELQRYPLAPTATFGPPQASWDDYLRVRQALGLERAVIVQATGYGFDNRCALEALERARGSARMIATLAADTPLSRLRELHEAGVRGVRFMMIPNSGGVMGWDDLAPMAARIAELGWVINLQLDGRELPACEERLADLPCQLSIDHNGKYLTPVAPSDASFQSLLRLLDRGHVWVKLSAPYETSRSGPPHYDDVGALAGALAAANPDRCLWASNYPHPGRTDAPDNADMLDLLARWAPDAAVRKKILVDNPARLYGF</sequence>
<dbReference type="RefSeq" id="WP_066671859.1">
    <property type="nucleotide sequence ID" value="NZ_CP016171.1"/>
</dbReference>
<dbReference type="SUPFAM" id="SSF51556">
    <property type="entry name" value="Metallo-dependent hydrolases"/>
    <property type="match status" value="1"/>
</dbReference>
<name>A0A193G2T7_9BORD</name>
<dbReference type="InterPro" id="IPR052358">
    <property type="entry name" value="Aro_Compnd_Degr_Hydrolases"/>
</dbReference>
<dbReference type="Pfam" id="PF04909">
    <property type="entry name" value="Amidohydro_2"/>
    <property type="match status" value="1"/>
</dbReference>
<protein>
    <submittedName>
        <fullName evidence="2">Amidohydrolase</fullName>
    </submittedName>
</protein>
<dbReference type="EMBL" id="CP016171">
    <property type="protein sequence ID" value="ANN73756.1"/>
    <property type="molecule type" value="Genomic_DNA"/>
</dbReference>
<dbReference type="Gene3D" id="3.20.20.140">
    <property type="entry name" value="Metal-dependent hydrolases"/>
    <property type="match status" value="1"/>
</dbReference>
<evidence type="ECO:0000313" key="2">
    <source>
        <dbReference type="EMBL" id="ANN73756.1"/>
    </source>
</evidence>
<proteinExistence type="predicted"/>
<gene>
    <name evidence="2" type="ORF">BAU08_22475</name>
</gene>
<dbReference type="AlphaFoldDB" id="A0A193G2T7"/>
<organism evidence="2 3">
    <name type="scientific">Bordetella bronchialis</name>
    <dbReference type="NCBI Taxonomy" id="463025"/>
    <lineage>
        <taxon>Bacteria</taxon>
        <taxon>Pseudomonadati</taxon>
        <taxon>Pseudomonadota</taxon>
        <taxon>Betaproteobacteria</taxon>
        <taxon>Burkholderiales</taxon>
        <taxon>Alcaligenaceae</taxon>
        <taxon>Bordetella</taxon>
    </lineage>
</organism>
<dbReference type="InterPro" id="IPR032466">
    <property type="entry name" value="Metal_Hydrolase"/>
</dbReference>